<comment type="caution">
    <text evidence="2">The sequence shown here is derived from an EMBL/GenBank/DDBJ whole genome shotgun (WGS) entry which is preliminary data.</text>
</comment>
<feature type="domain" description="HTH cro/C1-type" evidence="1">
    <location>
        <begin position="9"/>
        <end position="63"/>
    </location>
</feature>
<dbReference type="SMART" id="SM00530">
    <property type="entry name" value="HTH_XRE"/>
    <property type="match status" value="1"/>
</dbReference>
<dbReference type="SUPFAM" id="SSF47413">
    <property type="entry name" value="lambda repressor-like DNA-binding domains"/>
    <property type="match status" value="1"/>
</dbReference>
<dbReference type="Pfam" id="PF01381">
    <property type="entry name" value="HTH_3"/>
    <property type="match status" value="1"/>
</dbReference>
<organism evidence="2 3">
    <name type="scientific">Viridibacillus soli</name>
    <dbReference type="NCBI Taxonomy" id="2798301"/>
    <lineage>
        <taxon>Bacteria</taxon>
        <taxon>Bacillati</taxon>
        <taxon>Bacillota</taxon>
        <taxon>Bacilli</taxon>
        <taxon>Bacillales</taxon>
        <taxon>Caryophanaceae</taxon>
        <taxon>Viridibacillus</taxon>
    </lineage>
</organism>
<accession>A0ABS1H3H8</accession>
<dbReference type="RefSeq" id="WP_200747975.1">
    <property type="nucleotide sequence ID" value="NZ_JAEOAH010000003.1"/>
</dbReference>
<dbReference type="Gene3D" id="1.10.260.40">
    <property type="entry name" value="lambda repressor-like DNA-binding domains"/>
    <property type="match status" value="1"/>
</dbReference>
<sequence length="108" mass="12357">MNNNIIEEINKWLTENDFTQKQFAEKLGVSDSLIGAILKGQRRITTQRITQIANIMGKTVSELKGKRTIEEQGYMLQLRGHATSRKSKIDVQNIVLAIQDCERLKIKD</sequence>
<evidence type="ECO:0000259" key="1">
    <source>
        <dbReference type="PROSITE" id="PS50943"/>
    </source>
</evidence>
<gene>
    <name evidence="2" type="ORF">JFL43_03695</name>
</gene>
<proteinExistence type="predicted"/>
<reference evidence="2 3" key="1">
    <citation type="submission" date="2020-12" db="EMBL/GenBank/DDBJ databases">
        <title>YIM B01967 draft genome.</title>
        <authorList>
            <person name="Yan X."/>
        </authorList>
    </citation>
    <scope>NUCLEOTIDE SEQUENCE [LARGE SCALE GENOMIC DNA]</scope>
    <source>
        <strain evidence="2 3">YIM B01967</strain>
    </source>
</reference>
<dbReference type="EMBL" id="JAEOAH010000003">
    <property type="protein sequence ID" value="MBK3493975.1"/>
    <property type="molecule type" value="Genomic_DNA"/>
</dbReference>
<keyword evidence="3" id="KW-1185">Reference proteome</keyword>
<dbReference type="Proteomes" id="UP000618943">
    <property type="component" value="Unassembled WGS sequence"/>
</dbReference>
<dbReference type="PROSITE" id="PS50943">
    <property type="entry name" value="HTH_CROC1"/>
    <property type="match status" value="1"/>
</dbReference>
<name>A0ABS1H3H8_9BACL</name>
<dbReference type="InterPro" id="IPR001387">
    <property type="entry name" value="Cro/C1-type_HTH"/>
</dbReference>
<evidence type="ECO:0000313" key="3">
    <source>
        <dbReference type="Proteomes" id="UP000618943"/>
    </source>
</evidence>
<protein>
    <submittedName>
        <fullName evidence="2">Helix-turn-helix transcriptional regulator</fullName>
    </submittedName>
</protein>
<evidence type="ECO:0000313" key="2">
    <source>
        <dbReference type="EMBL" id="MBK3493975.1"/>
    </source>
</evidence>
<dbReference type="CDD" id="cd00093">
    <property type="entry name" value="HTH_XRE"/>
    <property type="match status" value="1"/>
</dbReference>
<dbReference type="InterPro" id="IPR010982">
    <property type="entry name" value="Lambda_DNA-bd_dom_sf"/>
</dbReference>